<accession>A0AAD7ZVE7</accession>
<evidence type="ECO:0000313" key="1">
    <source>
        <dbReference type="EMBL" id="KAJ9587615.1"/>
    </source>
</evidence>
<gene>
    <name evidence="1" type="ORF">L9F63_018956</name>
</gene>
<name>A0AAD7ZVE7_DIPPU</name>
<proteinExistence type="predicted"/>
<sequence length="108" mass="12552">ILAYKNLRNCANISEKKIMRLMCCLVILATFFAGSSYAREQSIKREALSVLDDKTRKMIVFPLMFKTPEDVEEEPNIRDLLDKAEKAITFIYKVYIRLMKRIINGLMG</sequence>
<comment type="caution">
    <text evidence="1">The sequence shown here is derived from an EMBL/GenBank/DDBJ whole genome shotgun (WGS) entry which is preliminary data.</text>
</comment>
<reference evidence="1" key="1">
    <citation type="journal article" date="2023" name="IScience">
        <title>Live-bearing cockroach genome reveals convergent evolutionary mechanisms linked to viviparity in insects and beyond.</title>
        <authorList>
            <person name="Fouks B."/>
            <person name="Harrison M.C."/>
            <person name="Mikhailova A.A."/>
            <person name="Marchal E."/>
            <person name="English S."/>
            <person name="Carruthers M."/>
            <person name="Jennings E.C."/>
            <person name="Chiamaka E.L."/>
            <person name="Frigard R.A."/>
            <person name="Pippel M."/>
            <person name="Attardo G.M."/>
            <person name="Benoit J.B."/>
            <person name="Bornberg-Bauer E."/>
            <person name="Tobe S.S."/>
        </authorList>
    </citation>
    <scope>NUCLEOTIDE SEQUENCE</scope>
    <source>
        <strain evidence="1">Stay&amp;Tobe</strain>
    </source>
</reference>
<feature type="non-terminal residue" evidence="1">
    <location>
        <position position="108"/>
    </location>
</feature>
<evidence type="ECO:0000313" key="2">
    <source>
        <dbReference type="Proteomes" id="UP001233999"/>
    </source>
</evidence>
<dbReference type="AlphaFoldDB" id="A0AAD7ZVE7"/>
<dbReference type="Proteomes" id="UP001233999">
    <property type="component" value="Unassembled WGS sequence"/>
</dbReference>
<reference evidence="1" key="2">
    <citation type="submission" date="2023-05" db="EMBL/GenBank/DDBJ databases">
        <authorList>
            <person name="Fouks B."/>
        </authorList>
    </citation>
    <scope>NUCLEOTIDE SEQUENCE</scope>
    <source>
        <strain evidence="1">Stay&amp;Tobe</strain>
        <tissue evidence="1">Testes</tissue>
    </source>
</reference>
<feature type="non-terminal residue" evidence="1">
    <location>
        <position position="1"/>
    </location>
</feature>
<keyword evidence="2" id="KW-1185">Reference proteome</keyword>
<dbReference type="EMBL" id="JASPKZ010006083">
    <property type="protein sequence ID" value="KAJ9587615.1"/>
    <property type="molecule type" value="Genomic_DNA"/>
</dbReference>
<protein>
    <submittedName>
        <fullName evidence="1">Uncharacterized protein</fullName>
    </submittedName>
</protein>
<organism evidence="1 2">
    <name type="scientific">Diploptera punctata</name>
    <name type="common">Pacific beetle cockroach</name>
    <dbReference type="NCBI Taxonomy" id="6984"/>
    <lineage>
        <taxon>Eukaryota</taxon>
        <taxon>Metazoa</taxon>
        <taxon>Ecdysozoa</taxon>
        <taxon>Arthropoda</taxon>
        <taxon>Hexapoda</taxon>
        <taxon>Insecta</taxon>
        <taxon>Pterygota</taxon>
        <taxon>Neoptera</taxon>
        <taxon>Polyneoptera</taxon>
        <taxon>Dictyoptera</taxon>
        <taxon>Blattodea</taxon>
        <taxon>Blaberoidea</taxon>
        <taxon>Blaberidae</taxon>
        <taxon>Diplopterinae</taxon>
        <taxon>Diploptera</taxon>
    </lineage>
</organism>